<name>A0A8F5MLH1_9VIRU</name>
<reference evidence="1" key="1">
    <citation type="submission" date="2021-04" db="EMBL/GenBank/DDBJ databases">
        <title>Genomes of microviruses identified in yellow-bellied marmot fecal samples.</title>
        <authorList>
            <person name="Varsani A."/>
            <person name="Kraberger S."/>
            <person name="Chatterjee A."/>
            <person name="Richet C."/>
            <person name="Fontenele R.S."/>
            <person name="Schmidlin K."/>
            <person name="Blumstein D.T."/>
        </authorList>
    </citation>
    <scope>NUCLEOTIDE SEQUENCE</scope>
    <source>
        <strain evidence="1">Mar20</strain>
    </source>
</reference>
<dbReference type="EMBL" id="MZ089766">
    <property type="protein sequence ID" value="QXN75073.1"/>
    <property type="molecule type" value="Genomic_DNA"/>
</dbReference>
<accession>A0A8F5MLH1</accession>
<sequence>MAVLNVLNNGNAPSSAQIGDTIRTAGGNFTVVAPNTPGARYNSNSGFWSVRDNTPEYLASAKSIVGMNNDAMSNAAETANSISARSSAAQYRFNREEAQKTRDWQEYMSNTAHQREVRDLIAAGLNPVLSATLGGASTPSGATASGSSYSGQQAQVDTSLLSFMGAIIGAAMNSSTQRDIARIQSETSLQTAKISSAASMYNANQAAAASRYGSDQSYRSSGWMNRLYDSLFGEDGVFAGNSGKDAPHHFADVFKKWINSDPKPNYQL</sequence>
<proteinExistence type="predicted"/>
<organism evidence="1">
    <name type="scientific">Microvirus mar20</name>
    <dbReference type="NCBI Taxonomy" id="2851153"/>
    <lineage>
        <taxon>Viruses</taxon>
        <taxon>Monodnaviria</taxon>
        <taxon>Sangervirae</taxon>
        <taxon>Phixviricota</taxon>
        <taxon>Malgrandaviricetes</taxon>
        <taxon>Petitvirales</taxon>
        <taxon>Microviridae</taxon>
    </lineage>
</organism>
<evidence type="ECO:0000313" key="1">
    <source>
        <dbReference type="EMBL" id="QXN75073.1"/>
    </source>
</evidence>
<protein>
    <submittedName>
        <fullName evidence="1">DNA pilot protein</fullName>
    </submittedName>
</protein>